<dbReference type="OrthoDB" id="333598at2759"/>
<feature type="compositionally biased region" description="Polar residues" evidence="1">
    <location>
        <begin position="51"/>
        <end position="60"/>
    </location>
</feature>
<sequence>MAEDGKSFFSSKKKHHAVPPDSAGHTPPPSNAERNSSAFASLKPEDARGDLSSSSSQGQRVQIVEHAVKALFQRSKALRVASSSSAISLASPYDDTEKSSKPPTHGQDDASVSRSAVAFESDGHTSSDGEGVALSSDTSHPISSSSVSTLLWARSLFGEEEEPPSKKRGSARTLLSNGSKGDSEYDPSKDADRTRIDGEEQLGERLEKMNFRSLRAGPASVGGLHIPVIATSLDLHIAPFWRTRTEQEAREEWRKTRAALRSDFKRKHKTAVRSLKGNSSRAFQKKGGSAVSSKLCDFEKAVSYSAF</sequence>
<feature type="region of interest" description="Disordered" evidence="1">
    <location>
        <begin position="158"/>
        <end position="195"/>
    </location>
</feature>
<evidence type="ECO:0000313" key="2">
    <source>
        <dbReference type="EMBL" id="KFG41035.1"/>
    </source>
</evidence>
<accession>A0A086K9G7</accession>
<feature type="region of interest" description="Disordered" evidence="1">
    <location>
        <begin position="1"/>
        <end position="60"/>
    </location>
</feature>
<dbReference type="AlphaFoldDB" id="A0A086K9G7"/>
<name>A0A086K9G7_TOXGO</name>
<feature type="compositionally biased region" description="Low complexity" evidence="1">
    <location>
        <begin position="135"/>
        <end position="146"/>
    </location>
</feature>
<reference evidence="2 3" key="1">
    <citation type="submission" date="2014-03" db="EMBL/GenBank/DDBJ databases">
        <authorList>
            <person name="Sibley D."/>
            <person name="Venepally P."/>
            <person name="Karamycheva S."/>
            <person name="Hadjithomas M."/>
            <person name="Khan A."/>
            <person name="Brunk B."/>
            <person name="Roos D."/>
            <person name="Caler E."/>
            <person name="Lorenzi H."/>
        </authorList>
    </citation>
    <scope>NUCLEOTIDE SEQUENCE [LARGE SCALE GENOMIC DNA]</scope>
    <source>
        <strain evidence="3">p89</strain>
    </source>
</reference>
<dbReference type="EMBL" id="AEYI02001144">
    <property type="protein sequence ID" value="KFG41035.1"/>
    <property type="molecule type" value="Genomic_DNA"/>
</dbReference>
<protein>
    <submittedName>
        <fullName evidence="2">Uncharacterized protein</fullName>
    </submittedName>
</protein>
<feature type="region of interest" description="Disordered" evidence="1">
    <location>
        <begin position="77"/>
        <end position="146"/>
    </location>
</feature>
<evidence type="ECO:0000256" key="1">
    <source>
        <dbReference type="SAM" id="MobiDB-lite"/>
    </source>
</evidence>
<dbReference type="VEuPathDB" id="ToxoDB:TGP89_311020"/>
<evidence type="ECO:0000313" key="3">
    <source>
        <dbReference type="Proteomes" id="UP000028828"/>
    </source>
</evidence>
<proteinExistence type="predicted"/>
<comment type="caution">
    <text evidence="2">The sequence shown here is derived from an EMBL/GenBank/DDBJ whole genome shotgun (WGS) entry which is preliminary data.</text>
</comment>
<gene>
    <name evidence="2" type="ORF">TGP89_311020</name>
</gene>
<dbReference type="Proteomes" id="UP000028828">
    <property type="component" value="Unassembled WGS sequence"/>
</dbReference>
<feature type="compositionally biased region" description="Basic and acidic residues" evidence="1">
    <location>
        <begin position="181"/>
        <end position="195"/>
    </location>
</feature>
<organism evidence="2 3">
    <name type="scientific">Toxoplasma gondii p89</name>
    <dbReference type="NCBI Taxonomy" id="943119"/>
    <lineage>
        <taxon>Eukaryota</taxon>
        <taxon>Sar</taxon>
        <taxon>Alveolata</taxon>
        <taxon>Apicomplexa</taxon>
        <taxon>Conoidasida</taxon>
        <taxon>Coccidia</taxon>
        <taxon>Eucoccidiorida</taxon>
        <taxon>Eimeriorina</taxon>
        <taxon>Sarcocystidae</taxon>
        <taxon>Toxoplasma</taxon>
    </lineage>
</organism>
<feature type="compositionally biased region" description="Low complexity" evidence="1">
    <location>
        <begin position="81"/>
        <end position="91"/>
    </location>
</feature>